<dbReference type="PANTHER" id="PTHR32410:SF163">
    <property type="entry name" value="DC1 DOMAIN-CONTAINING PROTEIN"/>
    <property type="match status" value="1"/>
</dbReference>
<dbReference type="Pfam" id="PF03107">
    <property type="entry name" value="C1_2"/>
    <property type="match status" value="3"/>
</dbReference>
<feature type="domain" description="DC1" evidence="2">
    <location>
        <begin position="6"/>
        <end position="53"/>
    </location>
</feature>
<dbReference type="AlphaFoldDB" id="A0A922EHC1"/>
<feature type="domain" description="DC1" evidence="2">
    <location>
        <begin position="423"/>
        <end position="471"/>
    </location>
</feature>
<dbReference type="InterPro" id="IPR004146">
    <property type="entry name" value="DC1"/>
</dbReference>
<gene>
    <name evidence="3" type="ORF">I3842_07G012600</name>
</gene>
<comment type="caution">
    <text evidence="3">The sequence shown here is derived from an EMBL/GenBank/DDBJ whole genome shotgun (WGS) entry which is preliminary data.</text>
</comment>
<reference evidence="3" key="1">
    <citation type="submission" date="2021-01" db="EMBL/GenBank/DDBJ databases">
        <authorList>
            <person name="Lovell J.T."/>
            <person name="Bentley N."/>
            <person name="Bhattarai G."/>
            <person name="Jenkins J.W."/>
            <person name="Sreedasyam A."/>
            <person name="Alarcon Y."/>
            <person name="Bock C."/>
            <person name="Boston L."/>
            <person name="Carlson J."/>
            <person name="Cervantes K."/>
            <person name="Clermont K."/>
            <person name="Krom N."/>
            <person name="Kubenka K."/>
            <person name="Mamidi S."/>
            <person name="Mattison C."/>
            <person name="Monteros M."/>
            <person name="Pisani C."/>
            <person name="Plott C."/>
            <person name="Rajasekar S."/>
            <person name="Rhein H.S."/>
            <person name="Rohla C."/>
            <person name="Song M."/>
            <person name="Hilaire R.S."/>
            <person name="Shu S."/>
            <person name="Wells L."/>
            <person name="Wang X."/>
            <person name="Webber J."/>
            <person name="Heerema R.J."/>
            <person name="Klein P."/>
            <person name="Conner P."/>
            <person name="Grauke L."/>
            <person name="Grimwood J."/>
            <person name="Schmutz J."/>
            <person name="Randall J.J."/>
        </authorList>
    </citation>
    <scope>NUCLEOTIDE SEQUENCE</scope>
    <source>
        <tissue evidence="3">Leaf</tissue>
    </source>
</reference>
<dbReference type="InterPro" id="IPR053192">
    <property type="entry name" value="Vacuole_Formation_Reg"/>
</dbReference>
<dbReference type="EMBL" id="CM031831">
    <property type="protein sequence ID" value="KAG6702000.1"/>
    <property type="molecule type" value="Genomic_DNA"/>
</dbReference>
<evidence type="ECO:0000259" key="2">
    <source>
        <dbReference type="Pfam" id="PF03107"/>
    </source>
</evidence>
<evidence type="ECO:0000313" key="4">
    <source>
        <dbReference type="Proteomes" id="UP000811246"/>
    </source>
</evidence>
<dbReference type="PANTHER" id="PTHR32410">
    <property type="entry name" value="CYSTEINE/HISTIDINE-RICH C1 DOMAIN FAMILY PROTEIN"/>
    <property type="match status" value="1"/>
</dbReference>
<feature type="domain" description="DC1" evidence="2">
    <location>
        <begin position="317"/>
        <end position="360"/>
    </location>
</feature>
<protein>
    <recommendedName>
        <fullName evidence="2">DC1 domain-containing protein</fullName>
    </recommendedName>
</protein>
<organism evidence="3 4">
    <name type="scientific">Carya illinoinensis</name>
    <name type="common">Pecan</name>
    <dbReference type="NCBI Taxonomy" id="32201"/>
    <lineage>
        <taxon>Eukaryota</taxon>
        <taxon>Viridiplantae</taxon>
        <taxon>Streptophyta</taxon>
        <taxon>Embryophyta</taxon>
        <taxon>Tracheophyta</taxon>
        <taxon>Spermatophyta</taxon>
        <taxon>Magnoliopsida</taxon>
        <taxon>eudicotyledons</taxon>
        <taxon>Gunneridae</taxon>
        <taxon>Pentapetalae</taxon>
        <taxon>rosids</taxon>
        <taxon>fabids</taxon>
        <taxon>Fagales</taxon>
        <taxon>Juglandaceae</taxon>
        <taxon>Carya</taxon>
    </lineage>
</organism>
<sequence>MEIQHFSHHHPLTLTPIIQGGYGLCQICSNIFVTNSYCYECKECSFYIHKSCVEYPCELQHPLHPKHLLLLELHTMEPCANCKSQKFGFKYKCPPCHEFYLCPKCVFLPLTKNAENHDHPLNLLQKLLPFTCDHCLKKDNSMPYFCPTCLFMVHPEFETHDHLLTLVQRFMISLTCDACGNEIKGRVCQLCAKMVDTNYWAYCCSSQDFIAHLHCATSKEEKDKTFVLNSKDEESIGSSTTSMLKHEEDHPYKSIDLTEIKHFSHEHYLKLTDEFGIDKKCDACIRSVFPPFYARAQCGCFLHKLCAELPKKLQHSLHQHPLKLIFLREQKPFRCDGCWHPCNGFNYRCDECNFDLDVLCSLIPDILIDPSPEQHQLILARSSENKMCSSCGSHRKHKFSCVDCEFTLDFKCLTLPHMTNYKEHDHPFILCYTSEDNSGEYYCDICEGTRDPKCRFYYCADCSYPAHPECILEKYPNLKYERTFKYNIYQHPLALMKNYPPSRTRGNSCNNLDFECALFLIVESNEQLICTGFFRFS</sequence>
<name>A0A922EHC1_CARIL</name>
<accession>A0A922EHC1</accession>
<evidence type="ECO:0000313" key="3">
    <source>
        <dbReference type="EMBL" id="KAG6702000.1"/>
    </source>
</evidence>
<proteinExistence type="predicted"/>
<keyword evidence="1" id="KW-0677">Repeat</keyword>
<dbReference type="Proteomes" id="UP000811246">
    <property type="component" value="Chromosome 7"/>
</dbReference>
<evidence type="ECO:0000256" key="1">
    <source>
        <dbReference type="ARBA" id="ARBA00022737"/>
    </source>
</evidence>